<dbReference type="InterPro" id="IPR022664">
    <property type="entry name" value="DapB_N_CS"/>
</dbReference>
<dbReference type="GO" id="GO:0009089">
    <property type="term" value="P:lysine biosynthetic process via diaminopimelate"/>
    <property type="evidence" value="ECO:0007669"/>
    <property type="project" value="InterPro"/>
</dbReference>
<gene>
    <name evidence="3" type="ORF">GBAR_LOCUS30735</name>
</gene>
<evidence type="ECO:0000256" key="1">
    <source>
        <dbReference type="SAM" id="MobiDB-lite"/>
    </source>
</evidence>
<dbReference type="InterPro" id="IPR023940">
    <property type="entry name" value="DHDPR_bac"/>
</dbReference>
<dbReference type="NCBIfam" id="TIGR00036">
    <property type="entry name" value="dapB"/>
    <property type="match status" value="1"/>
</dbReference>
<organism evidence="3 4">
    <name type="scientific">Geodia barretti</name>
    <name type="common">Barrett's horny sponge</name>
    <dbReference type="NCBI Taxonomy" id="519541"/>
    <lineage>
        <taxon>Eukaryota</taxon>
        <taxon>Metazoa</taxon>
        <taxon>Porifera</taxon>
        <taxon>Demospongiae</taxon>
        <taxon>Heteroscleromorpha</taxon>
        <taxon>Tetractinellida</taxon>
        <taxon>Astrophorina</taxon>
        <taxon>Geodiidae</taxon>
        <taxon>Geodia</taxon>
    </lineage>
</organism>
<dbReference type="Gene3D" id="3.40.50.720">
    <property type="entry name" value="NAD(P)-binding Rossmann-like Domain"/>
    <property type="match status" value="1"/>
</dbReference>
<dbReference type="AlphaFoldDB" id="A0AA35XF25"/>
<reference evidence="3" key="1">
    <citation type="submission" date="2023-03" db="EMBL/GenBank/DDBJ databases">
        <authorList>
            <person name="Steffen K."/>
            <person name="Cardenas P."/>
        </authorList>
    </citation>
    <scope>NUCLEOTIDE SEQUENCE</scope>
</reference>
<dbReference type="Proteomes" id="UP001174909">
    <property type="component" value="Unassembled WGS sequence"/>
</dbReference>
<protein>
    <submittedName>
        <fullName evidence="3">4-hydroxy-tetrahydrodipicolinate reductase</fullName>
    </submittedName>
</protein>
<dbReference type="SUPFAM" id="SSF55347">
    <property type="entry name" value="Glyceraldehyde-3-phosphate dehydrogenase-like, C-terminal domain"/>
    <property type="match status" value="1"/>
</dbReference>
<feature type="compositionally biased region" description="Basic and acidic residues" evidence="1">
    <location>
        <begin position="114"/>
        <end position="125"/>
    </location>
</feature>
<dbReference type="Pfam" id="PF05173">
    <property type="entry name" value="DapB_C"/>
    <property type="match status" value="1"/>
</dbReference>
<dbReference type="GO" id="GO:0019877">
    <property type="term" value="P:diaminopimelate biosynthetic process"/>
    <property type="evidence" value="ECO:0007669"/>
    <property type="project" value="TreeGrafter"/>
</dbReference>
<proteinExistence type="predicted"/>
<dbReference type="SUPFAM" id="SSF51735">
    <property type="entry name" value="NAD(P)-binding Rossmann-fold domains"/>
    <property type="match status" value="1"/>
</dbReference>
<dbReference type="PANTHER" id="PTHR20836">
    <property type="entry name" value="DIHYDRODIPICOLINATE REDUCTASE"/>
    <property type="match status" value="1"/>
</dbReference>
<dbReference type="EMBL" id="CASHTH010004350">
    <property type="protein sequence ID" value="CAI8056408.1"/>
    <property type="molecule type" value="Genomic_DNA"/>
</dbReference>
<dbReference type="Gene3D" id="3.30.360.10">
    <property type="entry name" value="Dihydrodipicolinate Reductase, domain 2"/>
    <property type="match status" value="1"/>
</dbReference>
<accession>A0AA35XF25</accession>
<feature type="region of interest" description="Disordered" evidence="1">
    <location>
        <begin position="24"/>
        <end position="131"/>
    </location>
</feature>
<feature type="domain" description="Dihydrodipicolinate reductase C-terminal" evidence="2">
    <location>
        <begin position="134"/>
        <end position="253"/>
    </location>
</feature>
<dbReference type="InterPro" id="IPR036291">
    <property type="entry name" value="NAD(P)-bd_dom_sf"/>
</dbReference>
<dbReference type="InterPro" id="IPR022663">
    <property type="entry name" value="DapB_C"/>
</dbReference>
<dbReference type="GO" id="GO:0008839">
    <property type="term" value="F:4-hydroxy-tetrahydrodipicolinate reductase"/>
    <property type="evidence" value="ECO:0007669"/>
    <property type="project" value="InterPro"/>
</dbReference>
<evidence type="ECO:0000313" key="4">
    <source>
        <dbReference type="Proteomes" id="UP001174909"/>
    </source>
</evidence>
<feature type="compositionally biased region" description="Basic residues" evidence="1">
    <location>
        <begin position="78"/>
        <end position="95"/>
    </location>
</feature>
<dbReference type="PIRSF" id="PIRSF000161">
    <property type="entry name" value="DHPR"/>
    <property type="match status" value="1"/>
</dbReference>
<name>A0AA35XF25_GEOBA</name>
<feature type="compositionally biased region" description="Basic residues" evidence="1">
    <location>
        <begin position="27"/>
        <end position="47"/>
    </location>
</feature>
<evidence type="ECO:0000259" key="2">
    <source>
        <dbReference type="Pfam" id="PF05173"/>
    </source>
</evidence>
<comment type="caution">
    <text evidence="3">The sequence shown here is derived from an EMBL/GenBank/DDBJ whole genome shotgun (WGS) entry which is preliminary data.</text>
</comment>
<dbReference type="PANTHER" id="PTHR20836:SF0">
    <property type="entry name" value="4-HYDROXY-TETRAHYDRODIPICOLINATE REDUCTASE 1, CHLOROPLASTIC-RELATED"/>
    <property type="match status" value="1"/>
</dbReference>
<keyword evidence="4" id="KW-1185">Reference proteome</keyword>
<dbReference type="PROSITE" id="PS01298">
    <property type="entry name" value="DAPB"/>
    <property type="match status" value="1"/>
</dbReference>
<sequence>MGQALARQVEATEGCILVAATEVSRPSRARPGLRRACRDRAARRRGERRSAGDVPAADAVLDFTLPGATAGHADARGRRGHDPRRRHHRHRRSRAGRAQGGGGGANCRGPGAQHEPRRQSADASHRAGRGPLDADYDIEIVEMHHRHKIDAPSGTALGLGRAAARARGVSFDEVAARGRDGVTGARPRGEIGFAALRGGDVVGEHSVIFAADGERLELTCRSANRQTYARGALQAARWAEGRGPGLYTMANVLGLT</sequence>
<evidence type="ECO:0000313" key="3">
    <source>
        <dbReference type="EMBL" id="CAI8056408.1"/>
    </source>
</evidence>